<comment type="catalytic activity">
    <reaction evidence="7">
        <text>A + NADPH + H(+) = AH2 + NADP(+)</text>
        <dbReference type="Rhea" id="RHEA:13149"/>
        <dbReference type="ChEBI" id="CHEBI:13193"/>
        <dbReference type="ChEBI" id="CHEBI:15378"/>
        <dbReference type="ChEBI" id="CHEBI:17499"/>
        <dbReference type="ChEBI" id="CHEBI:57783"/>
        <dbReference type="ChEBI" id="CHEBI:58349"/>
        <dbReference type="EC" id="1.6.99.1"/>
    </reaction>
</comment>
<dbReference type="AlphaFoldDB" id="A0A1S2LUI4"/>
<organism evidence="9 10">
    <name type="scientific">Anaerobacillus arseniciselenatis</name>
    <dbReference type="NCBI Taxonomy" id="85682"/>
    <lineage>
        <taxon>Bacteria</taxon>
        <taxon>Bacillati</taxon>
        <taxon>Bacillota</taxon>
        <taxon>Bacilli</taxon>
        <taxon>Bacillales</taxon>
        <taxon>Bacillaceae</taxon>
        <taxon>Anaerobacillus</taxon>
    </lineage>
</organism>
<evidence type="ECO:0000313" key="9">
    <source>
        <dbReference type="EMBL" id="OIJ15984.1"/>
    </source>
</evidence>
<evidence type="ECO:0000313" key="10">
    <source>
        <dbReference type="Proteomes" id="UP000180098"/>
    </source>
</evidence>
<dbReference type="RefSeq" id="WP_071311909.1">
    <property type="nucleotide sequence ID" value="NZ_MLQQ01000001.1"/>
</dbReference>
<feature type="binding site" evidence="7">
    <location>
        <position position="60"/>
    </location>
    <ligand>
        <name>FMN</name>
        <dbReference type="ChEBI" id="CHEBI:58210"/>
    </ligand>
</feature>
<evidence type="ECO:0000256" key="2">
    <source>
        <dbReference type="ARBA" id="ARBA00022575"/>
    </source>
</evidence>
<protein>
    <recommendedName>
        <fullName evidence="7">NADPH dehydrogenase</fullName>
        <ecNumber evidence="7">1.6.99.1</ecNumber>
    </recommendedName>
</protein>
<dbReference type="NCBIfam" id="NF010047">
    <property type="entry name" value="PRK13523.1"/>
    <property type="match status" value="1"/>
</dbReference>
<comment type="caution">
    <text evidence="9">The sequence shown here is derived from an EMBL/GenBank/DDBJ whole genome shotgun (WGS) entry which is preliminary data.</text>
</comment>
<dbReference type="SUPFAM" id="SSF51395">
    <property type="entry name" value="FMN-linked oxidoreductases"/>
    <property type="match status" value="1"/>
</dbReference>
<comment type="function">
    <text evidence="7">Catalyzes the reduction of the double bond of an array of alpha,beta-unsaturated aldehydes and ketones. It also reduces the nitro group of nitroester and nitroaromatic compounds. It could have a role in detoxification processes.</text>
</comment>
<proteinExistence type="inferred from homology"/>
<feature type="binding site" evidence="7">
    <location>
        <position position="102"/>
    </location>
    <ligand>
        <name>FMN</name>
        <dbReference type="ChEBI" id="CHEBI:58210"/>
    </ligand>
</feature>
<dbReference type="EC" id="1.6.99.1" evidence="7"/>
<keyword evidence="2 7" id="KW-0216">Detoxification</keyword>
<feature type="binding site" evidence="7">
    <location>
        <begin position="307"/>
        <end position="308"/>
    </location>
    <ligand>
        <name>FMN</name>
        <dbReference type="ChEBI" id="CHEBI:58210"/>
    </ligand>
</feature>
<name>A0A1S2LUI4_9BACI</name>
<keyword evidence="6 7" id="KW-0560">Oxidoreductase</keyword>
<dbReference type="CDD" id="cd02932">
    <property type="entry name" value="OYE_YqiM_FMN"/>
    <property type="match status" value="1"/>
</dbReference>
<dbReference type="PANTHER" id="PTHR43303:SF4">
    <property type="entry name" value="NADPH DEHYDROGENASE C23G7.10C-RELATED"/>
    <property type="match status" value="1"/>
</dbReference>
<keyword evidence="3 7" id="KW-0285">Flavoprotein</keyword>
<dbReference type="EMBL" id="MLQQ01000001">
    <property type="protein sequence ID" value="OIJ15984.1"/>
    <property type="molecule type" value="Genomic_DNA"/>
</dbReference>
<dbReference type="InterPro" id="IPR013785">
    <property type="entry name" value="Aldolase_TIM"/>
</dbReference>
<dbReference type="GO" id="GO:0010181">
    <property type="term" value="F:FMN binding"/>
    <property type="evidence" value="ECO:0007669"/>
    <property type="project" value="UniProtKB-UniRule"/>
</dbReference>
<comment type="caution">
    <text evidence="7">Lacks conserved residue(s) required for the propagation of feature annotation.</text>
</comment>
<evidence type="ECO:0000256" key="4">
    <source>
        <dbReference type="ARBA" id="ARBA00022643"/>
    </source>
</evidence>
<keyword evidence="5 7" id="KW-0521">NADP</keyword>
<feature type="binding site" evidence="7">
    <location>
        <position position="28"/>
    </location>
    <ligand>
        <name>substrate</name>
    </ligand>
</feature>
<evidence type="ECO:0000256" key="3">
    <source>
        <dbReference type="ARBA" id="ARBA00022630"/>
    </source>
</evidence>
<keyword evidence="10" id="KW-1185">Reference proteome</keyword>
<accession>A0A1S2LUI4</accession>
<dbReference type="GO" id="GO:0009636">
    <property type="term" value="P:response to toxic substance"/>
    <property type="evidence" value="ECO:0007669"/>
    <property type="project" value="UniProtKB-KW"/>
</dbReference>
<dbReference type="Proteomes" id="UP000180098">
    <property type="component" value="Unassembled WGS sequence"/>
</dbReference>
<evidence type="ECO:0000259" key="8">
    <source>
        <dbReference type="Pfam" id="PF00724"/>
    </source>
</evidence>
<dbReference type="OrthoDB" id="9772736at2"/>
<dbReference type="InterPro" id="IPR023663">
    <property type="entry name" value="NADPH_DH_bac"/>
</dbReference>
<evidence type="ECO:0000256" key="6">
    <source>
        <dbReference type="ARBA" id="ARBA00023002"/>
    </source>
</evidence>
<dbReference type="GO" id="GO:0003959">
    <property type="term" value="F:NADPH dehydrogenase activity"/>
    <property type="evidence" value="ECO:0007669"/>
    <property type="project" value="UniProtKB-UniRule"/>
</dbReference>
<feature type="binding site" evidence="7">
    <location>
        <begin position="164"/>
        <end position="167"/>
    </location>
    <ligand>
        <name>substrate</name>
    </ligand>
</feature>
<sequence>MSSLLFSPYKLKNITLKNRIVMAPMCMYMSHNKDGHVTDWHITHYGSRAIGQVGLIIIEATAVTPQGRISEQDLGIWDDAHVEGLKRLVDHVHELGGKIGIQLAHAGRKAMVEGPIVAPSAIPFNEKMKTPEEMTEEQVIETIEAFKKGAERAKKAGFDVIEIHGAHGYLINEFLSPLTNKREDAFGGNPQKRYEFLKRTIAEVNTVWEGPLFVRISANEYAEEGNSLDVFVDYAKKMKAQGVDLIDCSSGAVVPAKMDVYPGYQVRYAETIREKAEIPTGAVGLITTGNQAEEILRNERADLIFIARPFLRDPYLARTFANEINDPLEAPKPYERGW</sequence>
<dbReference type="PANTHER" id="PTHR43303">
    <property type="entry name" value="NADPH DEHYDROGENASE C23G7.10C-RELATED"/>
    <property type="match status" value="1"/>
</dbReference>
<dbReference type="InterPro" id="IPR044152">
    <property type="entry name" value="YqjM-like"/>
</dbReference>
<dbReference type="HAMAP" id="MF_01614">
    <property type="entry name" value="NamA"/>
    <property type="match status" value="1"/>
</dbReference>
<dbReference type="InterPro" id="IPR001155">
    <property type="entry name" value="OxRdtase_FMN_N"/>
</dbReference>
<gene>
    <name evidence="7" type="primary">namA</name>
    <name evidence="9" type="ORF">BKP35_03080</name>
</gene>
<feature type="binding site" evidence="7">
    <location>
        <position position="215"/>
    </location>
    <ligand>
        <name>FMN</name>
        <dbReference type="ChEBI" id="CHEBI:58210"/>
    </ligand>
</feature>
<evidence type="ECO:0000256" key="1">
    <source>
        <dbReference type="ARBA" id="ARBA00001917"/>
    </source>
</evidence>
<comment type="cofactor">
    <cofactor evidence="1 7">
        <name>FMN</name>
        <dbReference type="ChEBI" id="CHEBI:58210"/>
    </cofactor>
</comment>
<dbReference type="Pfam" id="PF00724">
    <property type="entry name" value="Oxidored_FMN"/>
    <property type="match status" value="1"/>
</dbReference>
<keyword evidence="4 7" id="KW-0288">FMN</keyword>
<comment type="subunit">
    <text evidence="7">Homotetramer.</text>
</comment>
<reference evidence="9 10" key="1">
    <citation type="submission" date="2016-10" db="EMBL/GenBank/DDBJ databases">
        <title>Draft genome sequences of four alkaliphilic bacteria belonging to the Anaerobacillus genus.</title>
        <authorList>
            <person name="Bassil N.M."/>
            <person name="Lloyd J.R."/>
        </authorList>
    </citation>
    <scope>NUCLEOTIDE SEQUENCE [LARGE SCALE GENOMIC DNA]</scope>
    <source>
        <strain evidence="9 10">DSM 15340</strain>
    </source>
</reference>
<feature type="domain" description="NADH:flavin oxidoreductase/NADH oxidase N-terminal" evidence="8">
    <location>
        <begin position="5"/>
        <end position="326"/>
    </location>
</feature>
<evidence type="ECO:0000256" key="7">
    <source>
        <dbReference type="HAMAP-Rule" id="MF_01614"/>
    </source>
</evidence>
<evidence type="ECO:0000256" key="5">
    <source>
        <dbReference type="ARBA" id="ARBA00022857"/>
    </source>
</evidence>
<dbReference type="Gene3D" id="3.20.20.70">
    <property type="entry name" value="Aldolase class I"/>
    <property type="match status" value="1"/>
</dbReference>
<comment type="similarity">
    <text evidence="7">Belongs to the NADH:flavin oxidoreductase/NADH oxidase family. NamA subfamily.</text>
</comment>
<dbReference type="GO" id="GO:0050661">
    <property type="term" value="F:NADP binding"/>
    <property type="evidence" value="ECO:0007669"/>
    <property type="project" value="UniProtKB-UniRule"/>
</dbReference>